<accession>A0A371D898</accession>
<dbReference type="AlphaFoldDB" id="A0A371D898"/>
<protein>
    <submittedName>
        <fullName evidence="1">Uncharacterized protein</fullName>
    </submittedName>
</protein>
<dbReference type="Proteomes" id="UP000256964">
    <property type="component" value="Unassembled WGS sequence"/>
</dbReference>
<keyword evidence="2" id="KW-1185">Reference proteome</keyword>
<name>A0A371D898_9APHY</name>
<evidence type="ECO:0000313" key="2">
    <source>
        <dbReference type="Proteomes" id="UP000256964"/>
    </source>
</evidence>
<sequence length="101" mass="11995">MYLPYSGHQLLAVLWCHIHVYKLLQDCHPSTRWSRETPVRAANVNRVVTARTLRLPTLPVSKPLNRSLFCVRPIVPWSILVLLFCLRIDWHERDAWNHDWT</sequence>
<evidence type="ECO:0000313" key="1">
    <source>
        <dbReference type="EMBL" id="RDX48756.1"/>
    </source>
</evidence>
<gene>
    <name evidence="1" type="ORF">OH76DRAFT_626800</name>
</gene>
<proteinExistence type="predicted"/>
<reference evidence="1 2" key="1">
    <citation type="journal article" date="2018" name="Biotechnol. Biofuels">
        <title>Integrative visual omics of the white-rot fungus Polyporus brumalis exposes the biotechnological potential of its oxidative enzymes for delignifying raw plant biomass.</title>
        <authorList>
            <person name="Miyauchi S."/>
            <person name="Rancon A."/>
            <person name="Drula E."/>
            <person name="Hage H."/>
            <person name="Chaduli D."/>
            <person name="Favel A."/>
            <person name="Grisel S."/>
            <person name="Henrissat B."/>
            <person name="Herpoel-Gimbert I."/>
            <person name="Ruiz-Duenas F.J."/>
            <person name="Chevret D."/>
            <person name="Hainaut M."/>
            <person name="Lin J."/>
            <person name="Wang M."/>
            <person name="Pangilinan J."/>
            <person name="Lipzen A."/>
            <person name="Lesage-Meessen L."/>
            <person name="Navarro D."/>
            <person name="Riley R."/>
            <person name="Grigoriev I.V."/>
            <person name="Zhou S."/>
            <person name="Raouche S."/>
            <person name="Rosso M.N."/>
        </authorList>
    </citation>
    <scope>NUCLEOTIDE SEQUENCE [LARGE SCALE GENOMIC DNA]</scope>
    <source>
        <strain evidence="1 2">BRFM 1820</strain>
    </source>
</reference>
<dbReference type="EMBL" id="KZ857409">
    <property type="protein sequence ID" value="RDX48756.1"/>
    <property type="molecule type" value="Genomic_DNA"/>
</dbReference>
<organism evidence="1 2">
    <name type="scientific">Lentinus brumalis</name>
    <dbReference type="NCBI Taxonomy" id="2498619"/>
    <lineage>
        <taxon>Eukaryota</taxon>
        <taxon>Fungi</taxon>
        <taxon>Dikarya</taxon>
        <taxon>Basidiomycota</taxon>
        <taxon>Agaricomycotina</taxon>
        <taxon>Agaricomycetes</taxon>
        <taxon>Polyporales</taxon>
        <taxon>Polyporaceae</taxon>
        <taxon>Lentinus</taxon>
    </lineage>
</organism>